<dbReference type="EMBL" id="QSFO01000003">
    <property type="protein sequence ID" value="RHA56228.1"/>
    <property type="molecule type" value="Genomic_DNA"/>
</dbReference>
<evidence type="ECO:0000313" key="1">
    <source>
        <dbReference type="EMBL" id="RHA56228.1"/>
    </source>
</evidence>
<reference evidence="1 2" key="1">
    <citation type="submission" date="2018-08" db="EMBL/GenBank/DDBJ databases">
        <title>A genome reference for cultivated species of the human gut microbiota.</title>
        <authorList>
            <person name="Zou Y."/>
            <person name="Xue W."/>
            <person name="Luo G."/>
        </authorList>
    </citation>
    <scope>NUCLEOTIDE SEQUENCE [LARGE SCALE GENOMIC DNA]</scope>
    <source>
        <strain evidence="1 2">AM43-2</strain>
    </source>
</reference>
<organism evidence="1 2">
    <name type="scientific">Eubacterium ventriosum</name>
    <dbReference type="NCBI Taxonomy" id="39496"/>
    <lineage>
        <taxon>Bacteria</taxon>
        <taxon>Bacillati</taxon>
        <taxon>Bacillota</taxon>
        <taxon>Clostridia</taxon>
        <taxon>Eubacteriales</taxon>
        <taxon>Eubacteriaceae</taxon>
        <taxon>Eubacterium</taxon>
    </lineage>
</organism>
<sequence>MNANDFSKRYILELKNVLKFKGIISEIDVEKIVTKMMKYIVENGAVRVGDIVMATRRSFHDGRAEVEIFIQLNKKIEANKKFEFLEKFIVENCVKILYKGNPLGLQEEVTRLEKYLKEKNLKPKSAGYNVLKRQEKEIKSFDEFETEIYLDV</sequence>
<dbReference type="AlphaFoldDB" id="A0A413S3R1"/>
<accession>A0A413S3R1</accession>
<dbReference type="InterPro" id="IPR011256">
    <property type="entry name" value="Reg_factor_effector_dom_sf"/>
</dbReference>
<protein>
    <submittedName>
        <fullName evidence="1">DUF5085 family protein</fullName>
    </submittedName>
</protein>
<dbReference type="Proteomes" id="UP000284598">
    <property type="component" value="Unassembled WGS sequence"/>
</dbReference>
<gene>
    <name evidence="1" type="ORF">DW929_03850</name>
</gene>
<proteinExistence type="predicted"/>
<dbReference type="RefSeq" id="WP_118024949.1">
    <property type="nucleotide sequence ID" value="NZ_QSFO01000003.1"/>
</dbReference>
<name>A0A413S3R1_9FIRM</name>
<evidence type="ECO:0000313" key="2">
    <source>
        <dbReference type="Proteomes" id="UP000284598"/>
    </source>
</evidence>
<comment type="caution">
    <text evidence="1">The sequence shown here is derived from an EMBL/GenBank/DDBJ whole genome shotgun (WGS) entry which is preliminary data.</text>
</comment>
<dbReference type="Gene3D" id="3.20.80.10">
    <property type="entry name" value="Regulatory factor, effector binding domain"/>
    <property type="match status" value="1"/>
</dbReference>